<reference evidence="2 3" key="1">
    <citation type="journal article" date="2018" name="PLoS ONE">
        <title>The draft genome of Kipferlia bialata reveals reductive genome evolution in fornicate parasites.</title>
        <authorList>
            <person name="Tanifuji G."/>
            <person name="Takabayashi S."/>
            <person name="Kume K."/>
            <person name="Takagi M."/>
            <person name="Nakayama T."/>
            <person name="Kamikawa R."/>
            <person name="Inagaki Y."/>
            <person name="Hashimoto T."/>
        </authorList>
    </citation>
    <scope>NUCLEOTIDE SEQUENCE [LARGE SCALE GENOMIC DNA]</scope>
    <source>
        <strain evidence="2">NY0173</strain>
    </source>
</reference>
<dbReference type="AlphaFoldDB" id="A0A9K3D5D3"/>
<feature type="compositionally biased region" description="Polar residues" evidence="1">
    <location>
        <begin position="20"/>
        <end position="29"/>
    </location>
</feature>
<protein>
    <submittedName>
        <fullName evidence="2">Uncharacterized protein</fullName>
    </submittedName>
</protein>
<accession>A0A9K3D5D3</accession>
<evidence type="ECO:0000313" key="2">
    <source>
        <dbReference type="EMBL" id="GIQ88357.1"/>
    </source>
</evidence>
<sequence>SSPFNSGDPDAGPPELLRNPGTSTDGQANSYVYTDLEGTFSNEGYFSGQDDKYIMYLETPGDLDAVQVKYSGDIKNGDSLYLSTGVCTQGPDGIQVTTLKRVQNLDTYGSLDIWWEVSLTGDYSWTRDIYTYTEATGSFENVGRFPNQVDKYVMFPASPDAWDAVQIRCTGKTEGTNDQVELFTGMCTEGPAGTSVSNISNSIASFSASHGTFDYSYELNMQAGTSNCAFAQWEVENNWDSRSTDTGFSCDYSWTVDTYTYRDESGTFSNQGYFNGQVDKYIMYPESQDWDAVQVTCTGDTIKSIDLVQLYTGVCSVGETGRVACAPYCCHLLTSR</sequence>
<comment type="caution">
    <text evidence="2">The sequence shown here is derived from an EMBL/GenBank/DDBJ whole genome shotgun (WGS) entry which is preliminary data.</text>
</comment>
<keyword evidence="3" id="KW-1185">Reference proteome</keyword>
<evidence type="ECO:0000256" key="1">
    <source>
        <dbReference type="SAM" id="MobiDB-lite"/>
    </source>
</evidence>
<gene>
    <name evidence="2" type="ORF">KIPB_010588</name>
</gene>
<evidence type="ECO:0000313" key="3">
    <source>
        <dbReference type="Proteomes" id="UP000265618"/>
    </source>
</evidence>
<dbReference type="Proteomes" id="UP000265618">
    <property type="component" value="Unassembled WGS sequence"/>
</dbReference>
<feature type="region of interest" description="Disordered" evidence="1">
    <location>
        <begin position="1"/>
        <end position="29"/>
    </location>
</feature>
<organism evidence="2 3">
    <name type="scientific">Kipferlia bialata</name>
    <dbReference type="NCBI Taxonomy" id="797122"/>
    <lineage>
        <taxon>Eukaryota</taxon>
        <taxon>Metamonada</taxon>
        <taxon>Carpediemonas-like organisms</taxon>
        <taxon>Kipferlia</taxon>
    </lineage>
</organism>
<feature type="non-terminal residue" evidence="2">
    <location>
        <position position="1"/>
    </location>
</feature>
<name>A0A9K3D5D3_9EUKA</name>
<dbReference type="EMBL" id="BDIP01003996">
    <property type="protein sequence ID" value="GIQ88357.1"/>
    <property type="molecule type" value="Genomic_DNA"/>
</dbReference>
<proteinExistence type="predicted"/>